<feature type="domain" description="Type II secretion system protein GspF" evidence="7">
    <location>
        <begin position="185"/>
        <end position="310"/>
    </location>
</feature>
<comment type="caution">
    <text evidence="8">The sequence shown here is derived from an EMBL/GenBank/DDBJ whole genome shotgun (WGS) entry which is preliminary data.</text>
</comment>
<keyword evidence="5 6" id="KW-0472">Membrane</keyword>
<dbReference type="PANTHER" id="PTHR35007">
    <property type="entry name" value="INTEGRAL MEMBRANE PROTEIN-RELATED"/>
    <property type="match status" value="1"/>
</dbReference>
<evidence type="ECO:0000256" key="6">
    <source>
        <dbReference type="SAM" id="Phobius"/>
    </source>
</evidence>
<evidence type="ECO:0000313" key="9">
    <source>
        <dbReference type="Proteomes" id="UP000187251"/>
    </source>
</evidence>
<protein>
    <submittedName>
        <fullName evidence="8">Type II secretion protein F</fullName>
    </submittedName>
</protein>
<keyword evidence="3 6" id="KW-0812">Transmembrane</keyword>
<organism evidence="8 9">
    <name type="scientific">Alcaligenes xylosoxydans xylosoxydans</name>
    <name type="common">Achromobacter xylosoxidans</name>
    <dbReference type="NCBI Taxonomy" id="85698"/>
    <lineage>
        <taxon>Bacteria</taxon>
        <taxon>Pseudomonadati</taxon>
        <taxon>Pseudomonadota</taxon>
        <taxon>Betaproteobacteria</taxon>
        <taxon>Burkholderiales</taxon>
        <taxon>Alcaligenaceae</taxon>
        <taxon>Achromobacter</taxon>
    </lineage>
</organism>
<evidence type="ECO:0000259" key="7">
    <source>
        <dbReference type="Pfam" id="PF00482"/>
    </source>
</evidence>
<feature type="transmembrane region" description="Helical" evidence="6">
    <location>
        <begin position="295"/>
        <end position="316"/>
    </location>
</feature>
<feature type="transmembrane region" description="Helical" evidence="6">
    <location>
        <begin position="91"/>
        <end position="113"/>
    </location>
</feature>
<dbReference type="InterPro" id="IPR018076">
    <property type="entry name" value="T2SS_GspF_dom"/>
</dbReference>
<evidence type="ECO:0000256" key="3">
    <source>
        <dbReference type="ARBA" id="ARBA00022692"/>
    </source>
</evidence>
<comment type="subcellular location">
    <subcellularLocation>
        <location evidence="1">Cell membrane</location>
        <topology evidence="1">Multi-pass membrane protein</topology>
    </subcellularLocation>
</comment>
<feature type="transmembrane region" description="Helical" evidence="6">
    <location>
        <begin position="146"/>
        <end position="166"/>
    </location>
</feature>
<evidence type="ECO:0000256" key="1">
    <source>
        <dbReference type="ARBA" id="ARBA00004651"/>
    </source>
</evidence>
<gene>
    <name evidence="8" type="ORF">BIZ92_27620</name>
</gene>
<proteinExistence type="predicted"/>
<evidence type="ECO:0000256" key="4">
    <source>
        <dbReference type="ARBA" id="ARBA00022989"/>
    </source>
</evidence>
<dbReference type="AlphaFoldDB" id="A0A1R1JS72"/>
<dbReference type="PANTHER" id="PTHR35007:SF2">
    <property type="entry name" value="PILUS ASSEMBLE PROTEIN"/>
    <property type="match status" value="1"/>
</dbReference>
<evidence type="ECO:0000256" key="5">
    <source>
        <dbReference type="ARBA" id="ARBA00023136"/>
    </source>
</evidence>
<keyword evidence="2" id="KW-1003">Cell membrane</keyword>
<accession>A0A1R1JS72</accession>
<evidence type="ECO:0000313" key="8">
    <source>
        <dbReference type="EMBL" id="OMG85141.1"/>
    </source>
</evidence>
<dbReference type="Pfam" id="PF00482">
    <property type="entry name" value="T2SSF"/>
    <property type="match status" value="1"/>
</dbReference>
<name>A0A1R1JS72_ALCXX</name>
<dbReference type="EMBL" id="MJMN01000017">
    <property type="protein sequence ID" value="OMG85141.1"/>
    <property type="molecule type" value="Genomic_DNA"/>
</dbReference>
<dbReference type="Proteomes" id="UP000187251">
    <property type="component" value="Unassembled WGS sequence"/>
</dbReference>
<keyword evidence="4 6" id="KW-1133">Transmembrane helix</keyword>
<dbReference type="GO" id="GO:0005886">
    <property type="term" value="C:plasma membrane"/>
    <property type="evidence" value="ECO:0007669"/>
    <property type="project" value="UniProtKB-SubCell"/>
</dbReference>
<evidence type="ECO:0000256" key="2">
    <source>
        <dbReference type="ARBA" id="ARBA00022475"/>
    </source>
</evidence>
<sequence>MWLYFGMITAGLGAGWGTWRVLRPAMRGGPRPSSDPAPVPGAVPWWWRLAWPWLTGVAPALDRFCPRRWRAWLSGALMRAGLPPQVREGHVLALSVAALIGGVGLVGVAYLLLRQPLEGMVADIGMQARWMQTPWTPMLPAGSGQAWAMAGGAVAFTAALLPFAWLRAQGVARRRGIERGLPFMLDMMTLCVEAGLGAHAALQAAAANGPPGPLRDALAGALAQVRAGVPRSAAIQAMADRCGSPLVHRWATALAHADALGISLGLLLRAQAAQCRSERHMRAERLAMQAPVKMLLPLIGCIFPCTFLVLAFPIAVQLSRGLG</sequence>
<reference evidence="8 9" key="1">
    <citation type="submission" date="2016-09" db="EMBL/GenBank/DDBJ databases">
        <title>Phylogenomics of Achromobacter.</title>
        <authorList>
            <person name="Jeukens J."/>
            <person name="Freschi L."/>
            <person name="Vincent A.T."/>
            <person name="Emond-Rheault J.-G."/>
            <person name="Kukavica-Ibrulj I."/>
            <person name="Charette S.J."/>
            <person name="Levesque R.C."/>
        </authorList>
    </citation>
    <scope>NUCLEOTIDE SEQUENCE [LARGE SCALE GENOMIC DNA]</scope>
    <source>
        <strain evidence="8 9">AUS488</strain>
    </source>
</reference>